<keyword evidence="8 10" id="KW-0472">Membrane</keyword>
<dbReference type="SUPFAM" id="SSF81296">
    <property type="entry name" value="E set domains"/>
    <property type="match status" value="1"/>
</dbReference>
<dbReference type="AlphaFoldDB" id="A0A060HR63"/>
<evidence type="ECO:0000256" key="5">
    <source>
        <dbReference type="ARBA" id="ARBA00022729"/>
    </source>
</evidence>
<keyword evidence="7" id="KW-0186">Copper</keyword>
<feature type="transmembrane region" description="Helical" evidence="10">
    <location>
        <begin position="279"/>
        <end position="298"/>
    </location>
</feature>
<dbReference type="HOGENOM" id="CLU_302009_0_0_2"/>
<feature type="transmembrane region" description="Helical" evidence="10">
    <location>
        <begin position="359"/>
        <end position="378"/>
    </location>
</feature>
<evidence type="ECO:0000256" key="1">
    <source>
        <dbReference type="ARBA" id="ARBA00004651"/>
    </source>
</evidence>
<dbReference type="GO" id="GO:0006825">
    <property type="term" value="P:copper ion transport"/>
    <property type="evidence" value="ECO:0007669"/>
    <property type="project" value="InterPro"/>
</dbReference>
<keyword evidence="14" id="KW-1185">Reference proteome</keyword>
<dbReference type="Gene3D" id="2.60.40.1220">
    <property type="match status" value="1"/>
</dbReference>
<dbReference type="Proteomes" id="UP000027093">
    <property type="component" value="Chromosome"/>
</dbReference>
<evidence type="ECO:0000259" key="11">
    <source>
        <dbReference type="Pfam" id="PF04234"/>
    </source>
</evidence>
<sequence length="988" mass="103652">MLSGRPQSLLYVVAVAMVVATLAIAGMPPQQQSFAHPITVSSSPKPFQSLSSSPAEVTVTFTEPIELSYSTMSVLAPDGARVDKNDPHNVGGDTQTLGVSLQPGLPDGIYTVTTRVLSAVDGHVVESAFTFGIGTAVTPGAGPATPPSQILSPLESASRFPGMVGQVIVVGAAFGSLWLWKPLARVPWLAGAISSQRAAIDRKMVKLIIIGAAIVIGSNFAMIAVQAIDINAGIAQAIATKFGNVWTTRMIESSILMIIAVFVYRKLTRTGALPSRAEMLAILVMGLAVLVTSSLIAHGAATGQITAILLDFFHNTAASIWIGGLILMGFVAVPKILAMPDERARAAAISILIPRFSTIVVTILGIAIITGPLLLFLIESDLSLTLASTYGKVLAIKLGLAGVMVAMGGYSQFVIQKKATVAMVGGSSVQSNGYGRFAKSLKAEAGVGIALLLMVSIMANSSLPAGEFPQYGKPQDSQEAFAATQQTAAAASTKFTQTLYAPDGKVNLAVDPFAVGQNRFTLAFAGSDNKPATDVSAATIKLTQVEKGIGPISINTTRQQDGTFAADAAFSLPGVWSIQVEGVRSSASNIVASLDVTVRPAISSLGFEVKEYKTPEKSLLLYPVFDAARQSIWVGDTNPGSSRIFQFDTATGNYTVHKLSSRPDSANLVTMVALGSDGKLWYISPPPPSTSLPSYLGQYDPQTKQDRKFQLSENGIATGLAIDRNGNLWMPVSQPNKVFKFDPRSEKFSAIDIPSPNSGPVALSVDRNGNLWMPESAVGKIAIIDPATGNITEYAPKGQNKLIIPTSIFPDPNGHDLFVTEHEGHTVTAFNPLFETFREYPALNDAGLPFGMAADSYGNIWVALHTIDRVAVFDPRTGASAEAKIPTSGSTIQYLVADDKGKIWFAEQQGSALGSIAITAKPSAPAPQQPGGAGAPEETASPVTNVGFSLADLAGPAIAAGIAISAMMYAKSATDLKRNVRMAMKGQS</sequence>
<feature type="region of interest" description="Disordered" evidence="9">
    <location>
        <begin position="921"/>
        <end position="940"/>
    </location>
</feature>
<dbReference type="PANTHER" id="PTHR34820:SF4">
    <property type="entry name" value="INNER MEMBRANE PROTEIN YEBZ"/>
    <property type="match status" value="1"/>
</dbReference>
<accession>A0A060HR63</accession>
<evidence type="ECO:0000256" key="2">
    <source>
        <dbReference type="ARBA" id="ARBA00022475"/>
    </source>
</evidence>
<evidence type="ECO:0000256" key="10">
    <source>
        <dbReference type="SAM" id="Phobius"/>
    </source>
</evidence>
<dbReference type="GO" id="GO:0005507">
    <property type="term" value="F:copper ion binding"/>
    <property type="evidence" value="ECO:0007669"/>
    <property type="project" value="InterPro"/>
</dbReference>
<evidence type="ECO:0000256" key="6">
    <source>
        <dbReference type="ARBA" id="ARBA00022989"/>
    </source>
</evidence>
<feature type="domain" description="CopC" evidence="11">
    <location>
        <begin position="36"/>
        <end position="132"/>
    </location>
</feature>
<evidence type="ECO:0000259" key="12">
    <source>
        <dbReference type="Pfam" id="PF05425"/>
    </source>
</evidence>
<evidence type="ECO:0000256" key="3">
    <source>
        <dbReference type="ARBA" id="ARBA00022692"/>
    </source>
</evidence>
<keyword evidence="6 10" id="KW-1133">Transmembrane helix</keyword>
<dbReference type="InterPro" id="IPR015943">
    <property type="entry name" value="WD40/YVTN_repeat-like_dom_sf"/>
</dbReference>
<evidence type="ECO:0000313" key="14">
    <source>
        <dbReference type="Proteomes" id="UP000027093"/>
    </source>
</evidence>
<name>A0A060HR63_9ARCH</name>
<dbReference type="STRING" id="926571.NVIE_014310"/>
<feature type="transmembrane region" description="Helical" evidence="10">
    <location>
        <begin position="445"/>
        <end position="463"/>
    </location>
</feature>
<dbReference type="InterPro" id="IPR014755">
    <property type="entry name" value="Cu-Rt/internalin_Ig-like"/>
</dbReference>
<evidence type="ECO:0000256" key="7">
    <source>
        <dbReference type="ARBA" id="ARBA00023008"/>
    </source>
</evidence>
<feature type="domain" description="Copper resistance protein D" evidence="12">
    <location>
        <begin position="353"/>
        <end position="457"/>
    </location>
</feature>
<dbReference type="GO" id="GO:0042597">
    <property type="term" value="C:periplasmic space"/>
    <property type="evidence" value="ECO:0007669"/>
    <property type="project" value="InterPro"/>
</dbReference>
<feature type="transmembrane region" description="Helical" evidence="10">
    <location>
        <begin position="207"/>
        <end position="228"/>
    </location>
</feature>
<evidence type="ECO:0000256" key="4">
    <source>
        <dbReference type="ARBA" id="ARBA00022723"/>
    </source>
</evidence>
<dbReference type="Pfam" id="PF24684">
    <property type="entry name" value="Vgb_lyase"/>
    <property type="match status" value="1"/>
</dbReference>
<feature type="transmembrane region" description="Helical" evidence="10">
    <location>
        <begin position="160"/>
        <end position="180"/>
    </location>
</feature>
<dbReference type="KEGG" id="nvn:NVIE_014310"/>
<dbReference type="Gene3D" id="2.130.10.10">
    <property type="entry name" value="YVTN repeat-like/Quinoprotein amine dehydrogenase"/>
    <property type="match status" value="1"/>
</dbReference>
<proteinExistence type="predicted"/>
<organism evidence="13 14">
    <name type="scientific">Nitrososphaera viennensis EN76</name>
    <dbReference type="NCBI Taxonomy" id="926571"/>
    <lineage>
        <taxon>Archaea</taxon>
        <taxon>Nitrososphaerota</taxon>
        <taxon>Nitrososphaeria</taxon>
        <taxon>Nitrososphaerales</taxon>
        <taxon>Nitrososphaeraceae</taxon>
        <taxon>Nitrososphaera</taxon>
    </lineage>
</organism>
<reference evidence="13 14" key="1">
    <citation type="journal article" date="2014" name="Int. J. Syst. Evol. Microbiol.">
        <title>Nitrososphaera viennensis gen. nov., sp. nov., an aerobic and mesophilic, ammonia-oxidizing archaeon from soil and a member of the archaeal phylum Thaumarchaeota.</title>
        <authorList>
            <person name="Stieglmeier M."/>
            <person name="Klingl A."/>
            <person name="Alves R.J."/>
            <person name="Rittmann S.K."/>
            <person name="Melcher M."/>
            <person name="Leisch N."/>
            <person name="Schleper C."/>
        </authorList>
    </citation>
    <scope>NUCLEOTIDE SEQUENCE [LARGE SCALE GENOMIC DNA]</scope>
    <source>
        <strain evidence="13">EN76</strain>
    </source>
</reference>
<feature type="transmembrane region" description="Helical" evidence="10">
    <location>
        <begin position="248"/>
        <end position="267"/>
    </location>
</feature>
<evidence type="ECO:0000256" key="8">
    <source>
        <dbReference type="ARBA" id="ARBA00023136"/>
    </source>
</evidence>
<protein>
    <submittedName>
        <fullName evidence="13">Copper resistance protein CopC/CopD</fullName>
    </submittedName>
</protein>
<dbReference type="GO" id="GO:0005886">
    <property type="term" value="C:plasma membrane"/>
    <property type="evidence" value="ECO:0007669"/>
    <property type="project" value="UniProtKB-SubCell"/>
</dbReference>
<dbReference type="Pfam" id="PF05425">
    <property type="entry name" value="CopD"/>
    <property type="match status" value="1"/>
</dbReference>
<feature type="transmembrane region" description="Helical" evidence="10">
    <location>
        <begin position="390"/>
        <end position="410"/>
    </location>
</feature>
<comment type="subcellular location">
    <subcellularLocation>
        <location evidence="1">Cell membrane</location>
        <topology evidence="1">Multi-pass membrane protein</topology>
    </subcellularLocation>
</comment>
<dbReference type="Pfam" id="PF04234">
    <property type="entry name" value="CopC"/>
    <property type="match status" value="1"/>
</dbReference>
<dbReference type="InterPro" id="IPR007348">
    <property type="entry name" value="CopC_dom"/>
</dbReference>
<dbReference type="GO" id="GO:0046688">
    <property type="term" value="P:response to copper ion"/>
    <property type="evidence" value="ECO:0007669"/>
    <property type="project" value="InterPro"/>
</dbReference>
<dbReference type="EMBL" id="CP007536">
    <property type="protein sequence ID" value="AIC15672.1"/>
    <property type="molecule type" value="Genomic_DNA"/>
</dbReference>
<dbReference type="SUPFAM" id="SSF63829">
    <property type="entry name" value="Calcium-dependent phosphotriesterase"/>
    <property type="match status" value="1"/>
</dbReference>
<keyword evidence="4" id="KW-0479">Metal-binding</keyword>
<evidence type="ECO:0000313" key="13">
    <source>
        <dbReference type="EMBL" id="AIC15672.1"/>
    </source>
</evidence>
<dbReference type="InterPro" id="IPR032694">
    <property type="entry name" value="CopC/D"/>
</dbReference>
<dbReference type="InterPro" id="IPR014756">
    <property type="entry name" value="Ig_E-set"/>
</dbReference>
<keyword evidence="5" id="KW-0732">Signal</keyword>
<dbReference type="OrthoDB" id="11063at2157"/>
<dbReference type="InterPro" id="IPR008457">
    <property type="entry name" value="Cu-R_CopD_dom"/>
</dbReference>
<keyword evidence="3 10" id="KW-0812">Transmembrane</keyword>
<dbReference type="PANTHER" id="PTHR34820">
    <property type="entry name" value="INNER MEMBRANE PROTEIN YEBZ"/>
    <property type="match status" value="1"/>
</dbReference>
<keyword evidence="2" id="KW-1003">Cell membrane</keyword>
<feature type="transmembrane region" description="Helical" evidence="10">
    <location>
        <begin position="318"/>
        <end position="338"/>
    </location>
</feature>
<gene>
    <name evidence="13" type="ORF">NVIE_014310</name>
</gene>
<evidence type="ECO:0000256" key="9">
    <source>
        <dbReference type="SAM" id="MobiDB-lite"/>
    </source>
</evidence>